<organism evidence="9 10">
    <name type="scientific">Flavobacterium swingsii</name>
    <dbReference type="NCBI Taxonomy" id="498292"/>
    <lineage>
        <taxon>Bacteria</taxon>
        <taxon>Pseudomonadati</taxon>
        <taxon>Bacteroidota</taxon>
        <taxon>Flavobacteriia</taxon>
        <taxon>Flavobacteriales</taxon>
        <taxon>Flavobacteriaceae</taxon>
        <taxon>Flavobacterium</taxon>
    </lineage>
</organism>
<dbReference type="CDD" id="cd07332">
    <property type="entry name" value="M48C_Oma1_like"/>
    <property type="match status" value="1"/>
</dbReference>
<dbReference type="GO" id="GO:0004222">
    <property type="term" value="F:metalloendopeptidase activity"/>
    <property type="evidence" value="ECO:0007669"/>
    <property type="project" value="InterPro"/>
</dbReference>
<evidence type="ECO:0000256" key="5">
    <source>
        <dbReference type="ARBA" id="ARBA00023049"/>
    </source>
</evidence>
<dbReference type="AlphaFoldDB" id="A0A1I0YA12"/>
<evidence type="ECO:0000256" key="1">
    <source>
        <dbReference type="ARBA" id="ARBA00022670"/>
    </source>
</evidence>
<dbReference type="EMBL" id="FOJT01000004">
    <property type="protein sequence ID" value="SFB10032.1"/>
    <property type="molecule type" value="Genomic_DNA"/>
</dbReference>
<keyword evidence="7" id="KW-0472">Membrane</keyword>
<keyword evidence="4 6" id="KW-0862">Zinc</keyword>
<evidence type="ECO:0000313" key="9">
    <source>
        <dbReference type="EMBL" id="SFB10032.1"/>
    </source>
</evidence>
<dbReference type="STRING" id="498292.SAMN05660845_1602"/>
<feature type="domain" description="Peptidase M48" evidence="8">
    <location>
        <begin position="162"/>
        <end position="333"/>
    </location>
</feature>
<evidence type="ECO:0000256" key="7">
    <source>
        <dbReference type="SAM" id="Phobius"/>
    </source>
</evidence>
<name>A0A1I0YA12_9FLAO</name>
<dbReference type="GO" id="GO:0046872">
    <property type="term" value="F:metal ion binding"/>
    <property type="evidence" value="ECO:0007669"/>
    <property type="project" value="UniProtKB-KW"/>
</dbReference>
<dbReference type="Pfam" id="PF01435">
    <property type="entry name" value="Peptidase_M48"/>
    <property type="match status" value="1"/>
</dbReference>
<keyword evidence="3 6" id="KW-0378">Hydrolase</keyword>
<keyword evidence="10" id="KW-1185">Reference proteome</keyword>
<evidence type="ECO:0000256" key="2">
    <source>
        <dbReference type="ARBA" id="ARBA00022723"/>
    </source>
</evidence>
<evidence type="ECO:0000256" key="3">
    <source>
        <dbReference type="ARBA" id="ARBA00022801"/>
    </source>
</evidence>
<keyword evidence="7" id="KW-0812">Transmembrane</keyword>
<proteinExistence type="inferred from homology"/>
<protein>
    <submittedName>
        <fullName evidence="9">Peptidase family M48</fullName>
    </submittedName>
</protein>
<dbReference type="Gene3D" id="3.30.2010.10">
    <property type="entry name" value="Metalloproteases ('zincins'), catalytic domain"/>
    <property type="match status" value="1"/>
</dbReference>
<evidence type="ECO:0000256" key="4">
    <source>
        <dbReference type="ARBA" id="ARBA00022833"/>
    </source>
</evidence>
<dbReference type="Proteomes" id="UP000199604">
    <property type="component" value="Unassembled WGS sequence"/>
</dbReference>
<accession>A0A1I0YA12</accession>
<keyword evidence="5 6" id="KW-0482">Metalloprotease</keyword>
<keyword evidence="1 6" id="KW-0645">Protease</keyword>
<gene>
    <name evidence="9" type="ORF">SAMN05660845_1602</name>
</gene>
<sequence>MIIKTAAVYFDGESSTPQNVELFLDKNKEIFYFETQKNDWINWGIKESDFKQKSDSFIIQNKEDVSKSIIIKDSLFINNLKAYLKETGNVSWHQKLINLGFKVHSVIAITILGFIGLSYLYIMPYIAEKAVVLVPESYDTNLGNLVSKQSLMTNTVDSVKSEKLNQFAKELKLNNNKNLHFTVVNSDIVNAYALPNGDIVVFSGILDAMKDYDELVALIGHEVSHVNNRDSMKMLCRNLSGYLFVSAILGDTNGIMAIIGDNANTLQSLSFSRKFEHQADIEGFQILITNHVNPKGMSNLFKRLQEDKSDFSIPEFLSSHPITTERINDVEKMIQSKSFSVNDNPKLKTLFEEIKQ</sequence>
<keyword evidence="7" id="KW-1133">Transmembrane helix</keyword>
<dbReference type="GO" id="GO:0016020">
    <property type="term" value="C:membrane"/>
    <property type="evidence" value="ECO:0007669"/>
    <property type="project" value="TreeGrafter"/>
</dbReference>
<reference evidence="10" key="1">
    <citation type="submission" date="2016-10" db="EMBL/GenBank/DDBJ databases">
        <authorList>
            <person name="Varghese N."/>
            <person name="Submissions S."/>
        </authorList>
    </citation>
    <scope>NUCLEOTIDE SEQUENCE [LARGE SCALE GENOMIC DNA]</scope>
    <source>
        <strain evidence="10">DSM 21789</strain>
    </source>
</reference>
<evidence type="ECO:0000256" key="6">
    <source>
        <dbReference type="RuleBase" id="RU003983"/>
    </source>
</evidence>
<evidence type="ECO:0000313" key="10">
    <source>
        <dbReference type="Proteomes" id="UP000199604"/>
    </source>
</evidence>
<comment type="cofactor">
    <cofactor evidence="6">
        <name>Zn(2+)</name>
        <dbReference type="ChEBI" id="CHEBI:29105"/>
    </cofactor>
    <text evidence="6">Binds 1 zinc ion per subunit.</text>
</comment>
<dbReference type="InterPro" id="IPR001915">
    <property type="entry name" value="Peptidase_M48"/>
</dbReference>
<dbReference type="InterPro" id="IPR051156">
    <property type="entry name" value="Mito/Outer_Membr_Metalloprot"/>
</dbReference>
<dbReference type="GO" id="GO:0051603">
    <property type="term" value="P:proteolysis involved in protein catabolic process"/>
    <property type="evidence" value="ECO:0007669"/>
    <property type="project" value="TreeGrafter"/>
</dbReference>
<keyword evidence="2" id="KW-0479">Metal-binding</keyword>
<evidence type="ECO:0000259" key="8">
    <source>
        <dbReference type="Pfam" id="PF01435"/>
    </source>
</evidence>
<feature type="transmembrane region" description="Helical" evidence="7">
    <location>
        <begin position="103"/>
        <end position="122"/>
    </location>
</feature>
<comment type="similarity">
    <text evidence="6">Belongs to the peptidase M48 family.</text>
</comment>
<dbReference type="PANTHER" id="PTHR22726:SF1">
    <property type="entry name" value="METALLOENDOPEPTIDASE OMA1, MITOCHONDRIAL"/>
    <property type="match status" value="1"/>
</dbReference>
<dbReference type="PANTHER" id="PTHR22726">
    <property type="entry name" value="METALLOENDOPEPTIDASE OMA1"/>
    <property type="match status" value="1"/>
</dbReference>